<dbReference type="RefSeq" id="WP_169924985.1">
    <property type="nucleotide sequence ID" value="NZ_AZRL01000016.1"/>
</dbReference>
<dbReference type="Pfam" id="PF00842">
    <property type="entry name" value="Ala_racemase_C"/>
    <property type="match status" value="1"/>
</dbReference>
<keyword evidence="3 4" id="KW-0413">Isomerase</keyword>
<gene>
    <name evidence="8" type="ORF">X929_06565</name>
</gene>
<comment type="caution">
    <text evidence="8">The sequence shown here is derived from an EMBL/GenBank/DDBJ whole genome shotgun (WGS) entry which is preliminary data.</text>
</comment>
<feature type="active site" description="Proton acceptor; specific for L-alanine" evidence="4">
    <location>
        <position position="261"/>
    </location>
</feature>
<dbReference type="NCBIfam" id="TIGR00492">
    <property type="entry name" value="alr"/>
    <property type="match status" value="1"/>
</dbReference>
<feature type="binding site" evidence="4 6">
    <location>
        <position position="309"/>
    </location>
    <ligand>
        <name>substrate</name>
    </ligand>
</feature>
<dbReference type="InterPro" id="IPR001608">
    <property type="entry name" value="Ala_racemase_N"/>
</dbReference>
<accession>A0A2K1P024</accession>
<feature type="modified residue" description="N6-(pyridoxal phosphate)lysine" evidence="4 5">
    <location>
        <position position="35"/>
    </location>
</feature>
<dbReference type="PRINTS" id="PR00992">
    <property type="entry name" value="ALARACEMASE"/>
</dbReference>
<dbReference type="SMART" id="SM01005">
    <property type="entry name" value="Ala_racemase_C"/>
    <property type="match status" value="1"/>
</dbReference>
<comment type="cofactor">
    <cofactor evidence="1 4 5">
        <name>pyridoxal 5'-phosphate</name>
        <dbReference type="ChEBI" id="CHEBI:597326"/>
    </cofactor>
</comment>
<evidence type="ECO:0000256" key="5">
    <source>
        <dbReference type="PIRSR" id="PIRSR600821-50"/>
    </source>
</evidence>
<evidence type="ECO:0000256" key="2">
    <source>
        <dbReference type="ARBA" id="ARBA00022898"/>
    </source>
</evidence>
<dbReference type="GO" id="GO:0005829">
    <property type="term" value="C:cytosol"/>
    <property type="evidence" value="ECO:0007669"/>
    <property type="project" value="TreeGrafter"/>
</dbReference>
<reference evidence="8 9" key="1">
    <citation type="submission" date="2013-12" db="EMBL/GenBank/DDBJ databases">
        <title>Comparative genomics of Petrotoga isolates.</title>
        <authorList>
            <person name="Nesbo C.L."/>
            <person name="Charchuk R."/>
            <person name="Chow K."/>
        </authorList>
    </citation>
    <scope>NUCLEOTIDE SEQUENCE [LARGE SCALE GENOMIC DNA]</scope>
    <source>
        <strain evidence="8 9">DSM 13574</strain>
    </source>
</reference>
<keyword evidence="2 4" id="KW-0663">Pyridoxal phosphate</keyword>
<dbReference type="UniPathway" id="UPA00042">
    <property type="reaction ID" value="UER00497"/>
</dbReference>
<evidence type="ECO:0000256" key="1">
    <source>
        <dbReference type="ARBA" id="ARBA00001933"/>
    </source>
</evidence>
<protein>
    <recommendedName>
        <fullName evidence="4">Alanine racemase</fullName>
        <ecNumber evidence="4">5.1.1.1</ecNumber>
    </recommendedName>
</protein>
<feature type="active site" description="Proton acceptor; specific for D-alanine" evidence="4">
    <location>
        <position position="35"/>
    </location>
</feature>
<dbReference type="EC" id="5.1.1.1" evidence="4"/>
<dbReference type="InterPro" id="IPR011079">
    <property type="entry name" value="Ala_racemase_C"/>
</dbReference>
<evidence type="ECO:0000313" key="9">
    <source>
        <dbReference type="Proteomes" id="UP000236434"/>
    </source>
</evidence>
<name>A0A2K1P024_9BACT</name>
<evidence type="ECO:0000256" key="4">
    <source>
        <dbReference type="HAMAP-Rule" id="MF_01201"/>
    </source>
</evidence>
<dbReference type="EMBL" id="AZRL01000016">
    <property type="protein sequence ID" value="PNR96136.1"/>
    <property type="molecule type" value="Genomic_DNA"/>
</dbReference>
<dbReference type="Gene3D" id="3.20.20.10">
    <property type="entry name" value="Alanine racemase"/>
    <property type="match status" value="1"/>
</dbReference>
<dbReference type="Gene3D" id="2.40.37.10">
    <property type="entry name" value="Lyase, Ornithine Decarboxylase, Chain A, domain 1"/>
    <property type="match status" value="1"/>
</dbReference>
<evidence type="ECO:0000259" key="7">
    <source>
        <dbReference type="SMART" id="SM01005"/>
    </source>
</evidence>
<dbReference type="Proteomes" id="UP000236434">
    <property type="component" value="Unassembled WGS sequence"/>
</dbReference>
<dbReference type="InterPro" id="IPR009006">
    <property type="entry name" value="Ala_racemase/Decarboxylase_C"/>
</dbReference>
<dbReference type="PANTHER" id="PTHR30511">
    <property type="entry name" value="ALANINE RACEMASE"/>
    <property type="match status" value="1"/>
</dbReference>
<dbReference type="Pfam" id="PF01168">
    <property type="entry name" value="Ala_racemase_N"/>
    <property type="match status" value="1"/>
</dbReference>
<dbReference type="SUPFAM" id="SSF50621">
    <property type="entry name" value="Alanine racemase C-terminal domain-like"/>
    <property type="match status" value="1"/>
</dbReference>
<sequence>MKGRETVAYINIDKYLENLNYIQNQAKTNIIPVLKANAYGHGMVPLAKQVFNEGYTMLAVAYLEEALQILKEGIKLPILIFNYFSPTDFKELSEFAQFLRPTITSYMFLEKVCDILGKDVGKFKFHINVDTGINRIGTKEERLPQLIKLIKDKNVRIEGVYSHFASADERDNFTRVQFEKYKTLLDYIINSGIDVEIKHISNSAAALFFPEYSLDYVRPGIATYGLQPSTTHKIDQLKPILELKSIVASIQNLQPNETIGYGRTYEVQKKMKTAVVPIGYADGYFRVLSNNGEVLINGRRRKILGRVSMDQIVVDVTDNNVSIGDEVVIIGRQKYDEISAEEVAENASTINYEVTSRIAQRVQRIYIKGGKYFE</sequence>
<dbReference type="InterPro" id="IPR029066">
    <property type="entry name" value="PLP-binding_barrel"/>
</dbReference>
<comment type="function">
    <text evidence="4">Catalyzes the interconversion of L-alanine and D-alanine. May also act on other amino acids.</text>
</comment>
<comment type="similarity">
    <text evidence="4">Belongs to the alanine racemase family.</text>
</comment>
<dbReference type="GO" id="GO:0008784">
    <property type="term" value="F:alanine racemase activity"/>
    <property type="evidence" value="ECO:0007669"/>
    <property type="project" value="UniProtKB-UniRule"/>
</dbReference>
<dbReference type="SUPFAM" id="SSF51419">
    <property type="entry name" value="PLP-binding barrel"/>
    <property type="match status" value="1"/>
</dbReference>
<organism evidence="8 9">
    <name type="scientific">Petrotoga olearia DSM 13574</name>
    <dbReference type="NCBI Taxonomy" id="1122955"/>
    <lineage>
        <taxon>Bacteria</taxon>
        <taxon>Thermotogati</taxon>
        <taxon>Thermotogota</taxon>
        <taxon>Thermotogae</taxon>
        <taxon>Petrotogales</taxon>
        <taxon>Petrotogaceae</taxon>
        <taxon>Petrotoga</taxon>
    </lineage>
</organism>
<dbReference type="InterPro" id="IPR000821">
    <property type="entry name" value="Ala_racemase"/>
</dbReference>
<proteinExistence type="inferred from homology"/>
<dbReference type="GO" id="GO:0030170">
    <property type="term" value="F:pyridoxal phosphate binding"/>
    <property type="evidence" value="ECO:0007669"/>
    <property type="project" value="UniProtKB-UniRule"/>
</dbReference>
<evidence type="ECO:0000256" key="3">
    <source>
        <dbReference type="ARBA" id="ARBA00023235"/>
    </source>
</evidence>
<feature type="domain" description="Alanine racemase C-terminal" evidence="7">
    <location>
        <begin position="240"/>
        <end position="367"/>
    </location>
</feature>
<dbReference type="AlphaFoldDB" id="A0A2K1P024"/>
<dbReference type="HAMAP" id="MF_01201">
    <property type="entry name" value="Ala_racemase"/>
    <property type="match status" value="1"/>
</dbReference>
<comment type="pathway">
    <text evidence="4">Amino-acid biosynthesis; D-alanine biosynthesis; D-alanine from L-alanine: step 1/1.</text>
</comment>
<dbReference type="GO" id="GO:0030632">
    <property type="term" value="P:D-alanine biosynthetic process"/>
    <property type="evidence" value="ECO:0007669"/>
    <property type="project" value="UniProtKB-UniRule"/>
</dbReference>
<dbReference type="PANTHER" id="PTHR30511:SF0">
    <property type="entry name" value="ALANINE RACEMASE, CATABOLIC-RELATED"/>
    <property type="match status" value="1"/>
</dbReference>
<comment type="catalytic activity">
    <reaction evidence="4">
        <text>L-alanine = D-alanine</text>
        <dbReference type="Rhea" id="RHEA:20249"/>
        <dbReference type="ChEBI" id="CHEBI:57416"/>
        <dbReference type="ChEBI" id="CHEBI:57972"/>
        <dbReference type="EC" id="5.1.1.1"/>
    </reaction>
</comment>
<dbReference type="FunFam" id="3.20.20.10:FF:000002">
    <property type="entry name" value="Alanine racemase"/>
    <property type="match status" value="1"/>
</dbReference>
<dbReference type="CDD" id="cd00430">
    <property type="entry name" value="PLPDE_III_AR"/>
    <property type="match status" value="1"/>
</dbReference>
<evidence type="ECO:0000256" key="6">
    <source>
        <dbReference type="PIRSR" id="PIRSR600821-52"/>
    </source>
</evidence>
<evidence type="ECO:0000313" key="8">
    <source>
        <dbReference type="EMBL" id="PNR96136.1"/>
    </source>
</evidence>
<dbReference type="GO" id="GO:0009252">
    <property type="term" value="P:peptidoglycan biosynthetic process"/>
    <property type="evidence" value="ECO:0007669"/>
    <property type="project" value="TreeGrafter"/>
</dbReference>
<feature type="binding site" evidence="4 6">
    <location>
        <position position="135"/>
    </location>
    <ligand>
        <name>substrate</name>
    </ligand>
</feature>